<keyword evidence="1" id="KW-0812">Transmembrane</keyword>
<evidence type="ECO:0000313" key="2">
    <source>
        <dbReference type="EMBL" id="QEN06843.1"/>
    </source>
</evidence>
<name>A0A5C1QFE3_9SPIO</name>
<organism evidence="2 3">
    <name type="scientific">Oceanispirochaeta crateris</name>
    <dbReference type="NCBI Taxonomy" id="2518645"/>
    <lineage>
        <taxon>Bacteria</taxon>
        <taxon>Pseudomonadati</taxon>
        <taxon>Spirochaetota</taxon>
        <taxon>Spirochaetia</taxon>
        <taxon>Spirochaetales</taxon>
        <taxon>Spirochaetaceae</taxon>
        <taxon>Oceanispirochaeta</taxon>
    </lineage>
</organism>
<feature type="transmembrane region" description="Helical" evidence="1">
    <location>
        <begin position="43"/>
        <end position="66"/>
    </location>
</feature>
<protein>
    <submittedName>
        <fullName evidence="2">Uncharacterized protein</fullName>
    </submittedName>
</protein>
<evidence type="ECO:0000256" key="1">
    <source>
        <dbReference type="SAM" id="Phobius"/>
    </source>
</evidence>
<proteinExistence type="predicted"/>
<dbReference type="AlphaFoldDB" id="A0A5C1QFE3"/>
<keyword evidence="1" id="KW-0472">Membrane</keyword>
<gene>
    <name evidence="2" type="ORF">EXM22_02110</name>
</gene>
<dbReference type="RefSeq" id="WP_149484925.1">
    <property type="nucleotide sequence ID" value="NZ_CP036150.1"/>
</dbReference>
<accession>A0A5C1QFE3</accession>
<dbReference type="OrthoDB" id="369707at2"/>
<keyword evidence="1" id="KW-1133">Transmembrane helix</keyword>
<reference evidence="2 3" key="1">
    <citation type="submission" date="2019-02" db="EMBL/GenBank/DDBJ databases">
        <title>Complete Genome Sequence and Methylome Analysis of free living Spirochaetas.</title>
        <authorList>
            <person name="Fomenkov A."/>
            <person name="Dubinina G."/>
            <person name="Leshcheva N."/>
            <person name="Mikheeva N."/>
            <person name="Grabovich M."/>
            <person name="Vincze T."/>
            <person name="Roberts R.J."/>
        </authorList>
    </citation>
    <scope>NUCLEOTIDE SEQUENCE [LARGE SCALE GENOMIC DNA]</scope>
    <source>
        <strain evidence="2 3">K2</strain>
    </source>
</reference>
<feature type="transmembrane region" description="Helical" evidence="1">
    <location>
        <begin position="112"/>
        <end position="130"/>
    </location>
</feature>
<keyword evidence="3" id="KW-1185">Reference proteome</keyword>
<sequence length="146" mass="16558">MLEKALKKINRLTWIHISVITVLLITLTIFQKIEVSSWGANRINSVIGLLGAAIFSVALPILIRTLEYQRSVKNAGMSVSRFRRMKTLSLYSVDLGALFALFSWYIPIYRYHMYLAILMGIYGIYSVLPIKGGNKQDIRGFGVLDE</sequence>
<feature type="transmembrane region" description="Helical" evidence="1">
    <location>
        <begin position="87"/>
        <end position="106"/>
    </location>
</feature>
<evidence type="ECO:0000313" key="3">
    <source>
        <dbReference type="Proteomes" id="UP000324209"/>
    </source>
</evidence>
<dbReference type="Proteomes" id="UP000324209">
    <property type="component" value="Chromosome"/>
</dbReference>
<dbReference type="EMBL" id="CP036150">
    <property type="protein sequence ID" value="QEN06843.1"/>
    <property type="molecule type" value="Genomic_DNA"/>
</dbReference>
<feature type="transmembrane region" description="Helical" evidence="1">
    <location>
        <begin position="12"/>
        <end position="31"/>
    </location>
</feature>
<dbReference type="KEGG" id="ock:EXM22_02110"/>